<reference evidence="6" key="1">
    <citation type="submission" date="2024-01" db="EMBL/GenBank/DDBJ databases">
        <title>Unpublished Manusciprt.</title>
        <authorList>
            <person name="Duman M."/>
            <person name="Valdes E.G."/>
            <person name="Ajmi N."/>
            <person name="Altun S."/>
            <person name="Saticioglu I.B."/>
        </authorList>
    </citation>
    <scope>NUCLEOTIDE SEQUENCE</scope>
    <source>
        <strain evidence="6">137P</strain>
    </source>
</reference>
<dbReference type="PANTHER" id="PTHR32347:SF23">
    <property type="entry name" value="BLL5650 PROTEIN"/>
    <property type="match status" value="1"/>
</dbReference>
<evidence type="ECO:0000256" key="3">
    <source>
        <dbReference type="ARBA" id="ARBA00023054"/>
    </source>
</evidence>
<dbReference type="Pfam" id="PF25917">
    <property type="entry name" value="BSH_RND"/>
    <property type="match status" value="1"/>
</dbReference>
<dbReference type="InterPro" id="IPR050465">
    <property type="entry name" value="UPF0194_transport"/>
</dbReference>
<dbReference type="Gene3D" id="2.40.30.170">
    <property type="match status" value="1"/>
</dbReference>
<dbReference type="SUPFAM" id="SSF111369">
    <property type="entry name" value="HlyD-like secretion proteins"/>
    <property type="match status" value="1"/>
</dbReference>
<comment type="subcellular location">
    <subcellularLocation>
        <location evidence="1">Cell envelope</location>
    </subcellularLocation>
</comment>
<keyword evidence="7" id="KW-1185">Reference proteome</keyword>
<comment type="similarity">
    <text evidence="2">Belongs to the membrane fusion protein (MFP) (TC 8.A.1) family.</text>
</comment>
<feature type="domain" description="Multidrug resistance protein MdtA-like barrel-sandwich hybrid" evidence="5">
    <location>
        <begin position="61"/>
        <end position="240"/>
    </location>
</feature>
<accession>A0ABU7HIH4</accession>
<organism evidence="6 7">
    <name type="scientific">Pseudomonas carassii</name>
    <dbReference type="NCBI Taxonomy" id="3115855"/>
    <lineage>
        <taxon>Bacteria</taxon>
        <taxon>Pseudomonadati</taxon>
        <taxon>Pseudomonadota</taxon>
        <taxon>Gammaproteobacteria</taxon>
        <taxon>Pseudomonadales</taxon>
        <taxon>Pseudomonadaceae</taxon>
        <taxon>Pseudomonas</taxon>
    </lineage>
</organism>
<evidence type="ECO:0000256" key="2">
    <source>
        <dbReference type="ARBA" id="ARBA00009477"/>
    </source>
</evidence>
<proteinExistence type="inferred from homology"/>
<comment type="caution">
    <text evidence="6">The sequence shown here is derived from an EMBL/GenBank/DDBJ whole genome shotgun (WGS) entry which is preliminary data.</text>
</comment>
<dbReference type="EMBL" id="JAZDCT010000053">
    <property type="protein sequence ID" value="MEE1890996.1"/>
    <property type="molecule type" value="Genomic_DNA"/>
</dbReference>
<evidence type="ECO:0000313" key="6">
    <source>
        <dbReference type="EMBL" id="MEE1890996.1"/>
    </source>
</evidence>
<evidence type="ECO:0000313" key="7">
    <source>
        <dbReference type="Proteomes" id="UP001354227"/>
    </source>
</evidence>
<dbReference type="Gene3D" id="2.40.50.100">
    <property type="match status" value="1"/>
</dbReference>
<evidence type="ECO:0000256" key="1">
    <source>
        <dbReference type="ARBA" id="ARBA00004196"/>
    </source>
</evidence>
<dbReference type="Proteomes" id="UP001354227">
    <property type="component" value="Unassembled WGS sequence"/>
</dbReference>
<evidence type="ECO:0000259" key="5">
    <source>
        <dbReference type="Pfam" id="PF25917"/>
    </source>
</evidence>
<dbReference type="InterPro" id="IPR058625">
    <property type="entry name" value="MdtA-like_BSH"/>
</dbReference>
<name>A0ABU7HIH4_9PSED</name>
<sequence length="414" mass="44790">MHRRLLLLAIPFTLIAAALRWYPGQAADTTPTNGQSHWVRVEPQYLESRLGLVGRLQAVDQVTLAAPFDGLLAEVRVQEGQRVEQGQVLLSLDPAQVMVQMRQAKAELLKAQREAQRLQQWNNGPEVGRARRALANARQVLASSEGNLRDTRALFERGIVARMEVESQEMQVRNQQQDLAAASDELATTLAQGQGEARQIAEMELANAQARHQAIEALYARREVTAPLSGHVVRPAIVDGSKPVLVQPGLAVTQGMPLIGVIGQERFQALTRVEETDLHLLREGMPVHITGDGFTAQLSGRIQSIGIQSDATELQAVGAHYEVKVSVDLPEGGLAQPLRAGMSTQLAVILYQDAQGMAVPPQALRQGTDGATYVMYRAMNEASPEHRVVIPGVPVAQGVTVQGLAAGFVEVPAS</sequence>
<feature type="coiled-coil region" evidence="4">
    <location>
        <begin position="165"/>
        <end position="218"/>
    </location>
</feature>
<evidence type="ECO:0000256" key="4">
    <source>
        <dbReference type="SAM" id="Coils"/>
    </source>
</evidence>
<protein>
    <submittedName>
        <fullName evidence="6">HlyD family efflux transporter periplasmic adaptor subunit</fullName>
    </submittedName>
</protein>
<gene>
    <name evidence="6" type="ORF">V0R62_25320</name>
</gene>
<dbReference type="PANTHER" id="PTHR32347">
    <property type="entry name" value="EFFLUX SYSTEM COMPONENT YKNX-RELATED"/>
    <property type="match status" value="1"/>
</dbReference>
<dbReference type="RefSeq" id="WP_330105654.1">
    <property type="nucleotide sequence ID" value="NZ_JAZDCT010000053.1"/>
</dbReference>
<keyword evidence="3 4" id="KW-0175">Coiled coil</keyword>